<dbReference type="Proteomes" id="UP000054538">
    <property type="component" value="Unassembled WGS sequence"/>
</dbReference>
<dbReference type="InParanoid" id="A0A0D0CRJ7"/>
<dbReference type="HOGENOM" id="CLU_1982274_0_0_1"/>
<accession>A0A0D0CRJ7</accession>
<keyword evidence="2" id="KW-1185">Reference proteome</keyword>
<organism evidence="1 2">
    <name type="scientific">Paxillus rubicundulus Ve08.2h10</name>
    <dbReference type="NCBI Taxonomy" id="930991"/>
    <lineage>
        <taxon>Eukaryota</taxon>
        <taxon>Fungi</taxon>
        <taxon>Dikarya</taxon>
        <taxon>Basidiomycota</taxon>
        <taxon>Agaricomycotina</taxon>
        <taxon>Agaricomycetes</taxon>
        <taxon>Agaricomycetidae</taxon>
        <taxon>Boletales</taxon>
        <taxon>Paxilineae</taxon>
        <taxon>Paxillaceae</taxon>
        <taxon>Paxillus</taxon>
    </lineage>
</organism>
<dbReference type="EMBL" id="KN826769">
    <property type="protein sequence ID" value="KIK77948.1"/>
    <property type="molecule type" value="Genomic_DNA"/>
</dbReference>
<evidence type="ECO:0000313" key="1">
    <source>
        <dbReference type="EMBL" id="KIK77948.1"/>
    </source>
</evidence>
<reference evidence="2" key="2">
    <citation type="submission" date="2015-01" db="EMBL/GenBank/DDBJ databases">
        <title>Evolutionary Origins and Diversification of the Mycorrhizal Mutualists.</title>
        <authorList>
            <consortium name="DOE Joint Genome Institute"/>
            <consortium name="Mycorrhizal Genomics Consortium"/>
            <person name="Kohler A."/>
            <person name="Kuo A."/>
            <person name="Nagy L.G."/>
            <person name="Floudas D."/>
            <person name="Copeland A."/>
            <person name="Barry K.W."/>
            <person name="Cichocki N."/>
            <person name="Veneault-Fourrey C."/>
            <person name="LaButti K."/>
            <person name="Lindquist E.A."/>
            <person name="Lipzen A."/>
            <person name="Lundell T."/>
            <person name="Morin E."/>
            <person name="Murat C."/>
            <person name="Riley R."/>
            <person name="Ohm R."/>
            <person name="Sun H."/>
            <person name="Tunlid A."/>
            <person name="Henrissat B."/>
            <person name="Grigoriev I.V."/>
            <person name="Hibbett D.S."/>
            <person name="Martin F."/>
        </authorList>
    </citation>
    <scope>NUCLEOTIDE SEQUENCE [LARGE SCALE GENOMIC DNA]</scope>
    <source>
        <strain evidence="2">Ve08.2h10</strain>
    </source>
</reference>
<evidence type="ECO:0000313" key="2">
    <source>
        <dbReference type="Proteomes" id="UP000054538"/>
    </source>
</evidence>
<protein>
    <submittedName>
        <fullName evidence="1">Uncharacterized protein</fullName>
    </submittedName>
</protein>
<proteinExistence type="predicted"/>
<dbReference type="AlphaFoldDB" id="A0A0D0CRJ7"/>
<sequence length="126" mass="13778">MKTEDIANSPFTTASEFRNLGSRFSKLFMPVYHMLSHFLRAKYIRMEIQAATLDMESNLYFALGHAPLSDQDSSIAARGLEVESPLTGPTLHATPGDRGRGGVACKNSCVINDDVFLAQGRPLESA</sequence>
<name>A0A0D0CRJ7_9AGAM</name>
<reference evidence="1 2" key="1">
    <citation type="submission" date="2014-04" db="EMBL/GenBank/DDBJ databases">
        <authorList>
            <consortium name="DOE Joint Genome Institute"/>
            <person name="Kuo A."/>
            <person name="Kohler A."/>
            <person name="Jargeat P."/>
            <person name="Nagy L.G."/>
            <person name="Floudas D."/>
            <person name="Copeland A."/>
            <person name="Barry K.W."/>
            <person name="Cichocki N."/>
            <person name="Veneault-Fourrey C."/>
            <person name="LaButti K."/>
            <person name="Lindquist E.A."/>
            <person name="Lipzen A."/>
            <person name="Lundell T."/>
            <person name="Morin E."/>
            <person name="Murat C."/>
            <person name="Sun H."/>
            <person name="Tunlid A."/>
            <person name="Henrissat B."/>
            <person name="Grigoriev I.V."/>
            <person name="Hibbett D.S."/>
            <person name="Martin F."/>
            <person name="Nordberg H.P."/>
            <person name="Cantor M.N."/>
            <person name="Hua S.X."/>
        </authorList>
    </citation>
    <scope>NUCLEOTIDE SEQUENCE [LARGE SCALE GENOMIC DNA]</scope>
    <source>
        <strain evidence="1 2">Ve08.2h10</strain>
    </source>
</reference>
<gene>
    <name evidence="1" type="ORF">PAXRUDRAFT_17158</name>
</gene>